<reference evidence="2" key="1">
    <citation type="journal article" date="2023" name="Nat. Plants">
        <title>Single-cell RNA sequencing provides a high-resolution roadmap for understanding the multicellular compartmentation of specialized metabolism.</title>
        <authorList>
            <person name="Sun S."/>
            <person name="Shen X."/>
            <person name="Li Y."/>
            <person name="Li Y."/>
            <person name="Wang S."/>
            <person name="Li R."/>
            <person name="Zhang H."/>
            <person name="Shen G."/>
            <person name="Guo B."/>
            <person name="Wei J."/>
            <person name="Xu J."/>
            <person name="St-Pierre B."/>
            <person name="Chen S."/>
            <person name="Sun C."/>
        </authorList>
    </citation>
    <scope>NUCLEOTIDE SEQUENCE [LARGE SCALE GENOMIC DNA]</scope>
</reference>
<keyword evidence="2" id="KW-1185">Reference proteome</keyword>
<organism evidence="1 2">
    <name type="scientific">Catharanthus roseus</name>
    <name type="common">Madagascar periwinkle</name>
    <name type="synonym">Vinca rosea</name>
    <dbReference type="NCBI Taxonomy" id="4058"/>
    <lineage>
        <taxon>Eukaryota</taxon>
        <taxon>Viridiplantae</taxon>
        <taxon>Streptophyta</taxon>
        <taxon>Embryophyta</taxon>
        <taxon>Tracheophyta</taxon>
        <taxon>Spermatophyta</taxon>
        <taxon>Magnoliopsida</taxon>
        <taxon>eudicotyledons</taxon>
        <taxon>Gunneridae</taxon>
        <taxon>Pentapetalae</taxon>
        <taxon>asterids</taxon>
        <taxon>lamiids</taxon>
        <taxon>Gentianales</taxon>
        <taxon>Apocynaceae</taxon>
        <taxon>Rauvolfioideae</taxon>
        <taxon>Vinceae</taxon>
        <taxon>Catharanthinae</taxon>
        <taxon>Catharanthus</taxon>
    </lineage>
</organism>
<evidence type="ECO:0000313" key="1">
    <source>
        <dbReference type="EMBL" id="KAI5650258.1"/>
    </source>
</evidence>
<sequence>MMIYRELALASQWLFSVISVCDEGRIRPVVLFSFLSKEPRESCYIYTYIYIYIYVAMRVNRSSSIPVVAVVGESVSWVRVGGMELLFENYSYGLRLASFAYPMAILIKELVVVASIPISRALPRAPFRKKKRILGISRKDKYQKRERIVPSTTGVALKVSAPC</sequence>
<comment type="caution">
    <text evidence="1">The sequence shown here is derived from an EMBL/GenBank/DDBJ whole genome shotgun (WGS) entry which is preliminary data.</text>
</comment>
<evidence type="ECO:0000313" key="2">
    <source>
        <dbReference type="Proteomes" id="UP001060085"/>
    </source>
</evidence>
<accession>A0ACB9ZTB1</accession>
<dbReference type="EMBL" id="CM044708">
    <property type="protein sequence ID" value="KAI5650258.1"/>
    <property type="molecule type" value="Genomic_DNA"/>
</dbReference>
<proteinExistence type="predicted"/>
<name>A0ACB9ZTB1_CATRO</name>
<dbReference type="Proteomes" id="UP001060085">
    <property type="component" value="Linkage Group LG08"/>
</dbReference>
<gene>
    <name evidence="1" type="ORF">M9H77_36263</name>
</gene>
<protein>
    <submittedName>
        <fullName evidence="1">Uncharacterized protein</fullName>
    </submittedName>
</protein>